<gene>
    <name evidence="1" type="ORF">GA0061103_0709</name>
</gene>
<evidence type="ECO:0000313" key="1">
    <source>
        <dbReference type="EMBL" id="SCB49889.1"/>
    </source>
</evidence>
<evidence type="ECO:0000313" key="2">
    <source>
        <dbReference type="Proteomes" id="UP000199101"/>
    </source>
</evidence>
<proteinExistence type="predicted"/>
<dbReference type="AlphaFoldDB" id="A0A1C3XCF8"/>
<sequence length="96" mass="11013">MLKPHQPFLITIVDRDKKLFTVEGPTFDDTPWYEAQAQASTAGRKVDVIPHQSWDTIDRKEPPTQSTLVDQTKRDPGFRDFRCVSPGTILNPQSFR</sequence>
<reference evidence="2" key="1">
    <citation type="submission" date="2016-08" db="EMBL/GenBank/DDBJ databases">
        <authorList>
            <person name="Varghese N."/>
            <person name="Submissions Spin"/>
        </authorList>
    </citation>
    <scope>NUCLEOTIDE SEQUENCE [LARGE SCALE GENOMIC DNA]</scope>
    <source>
        <strain evidence="2">HAMBI 2975</strain>
    </source>
</reference>
<keyword evidence="2" id="KW-1185">Reference proteome</keyword>
<dbReference type="OrthoDB" id="7571649at2"/>
<organism evidence="1 2">
    <name type="scientific">Rhizobium multihospitium</name>
    <dbReference type="NCBI Taxonomy" id="410764"/>
    <lineage>
        <taxon>Bacteria</taxon>
        <taxon>Pseudomonadati</taxon>
        <taxon>Pseudomonadota</taxon>
        <taxon>Alphaproteobacteria</taxon>
        <taxon>Hyphomicrobiales</taxon>
        <taxon>Rhizobiaceae</taxon>
        <taxon>Rhizobium/Agrobacterium group</taxon>
        <taxon>Rhizobium</taxon>
    </lineage>
</organism>
<protein>
    <submittedName>
        <fullName evidence="1">Uncharacterized protein</fullName>
    </submittedName>
</protein>
<dbReference type="EMBL" id="FMAG01000014">
    <property type="protein sequence ID" value="SCB49889.1"/>
    <property type="molecule type" value="Genomic_DNA"/>
</dbReference>
<dbReference type="Proteomes" id="UP000199101">
    <property type="component" value="Unassembled WGS sequence"/>
</dbReference>
<dbReference type="RefSeq" id="WP_092719935.1">
    <property type="nucleotide sequence ID" value="NZ_FMAG01000014.1"/>
</dbReference>
<name>A0A1C3XCF8_9HYPH</name>
<accession>A0A1C3XCF8</accession>